<sequence>MGQLSSSRLCQSLFSYTTTNRCFEYRTMGSVKLSLRCPQRVLGISADPEPDWSFDDLVSGLKALELKIGASSTRSLHLNETSRELRGGNKIERGKPFKFHAPEFEMEDTESEDEEDQALVTGKRFSCAELDLSDSDNSDIISANEVQPCLMEEVGQEEGVLLELTHEHHLMVQDEVRNRISAIEIARINENKKYNDALHRIEKDKEGRRELDKKHDTQYKRQIAETVDNHLTGLQRERELKSQIVERKIRSDAAQEEAKRKEKALKEEMALQEQKRKEKAKQDAEIAEKANKKLREEQQKLKDEKKWKPQKGIKMHKGQTNAESKESGNVYRAATSALNLEHGRLQKLKELYERNQAIRLSSNKDYTRNENHIARLIRQIRGVRDSVRSKASELTKLLNDPQCPQSISIEIFARKMVSYCENPGNAAFASAYVIVLVASQVPHVMDFVLAEFHKVCIYTVPKHLVYKKSAFETKEAYFRSIGYRENDGKIEDTEVYLTRLESYMKLYGALVQTEIPGVENIHGLKEGWAWLARLLNALPPNIYTAVSLNAFLQMAGFALFRRYKSQFQKVLNIISDNFLVALKRRKEPALTRIIAEMQSYLEDKKFLQEPEGRSLQANLLSSVLTA</sequence>
<protein>
    <submittedName>
        <fullName evidence="1">Uncharacterized protein</fullName>
    </submittedName>
</protein>
<accession>A0ACB9P9X4</accession>
<comment type="caution">
    <text evidence="1">The sequence shown here is derived from an EMBL/GenBank/DDBJ whole genome shotgun (WGS) entry which is preliminary data.</text>
</comment>
<dbReference type="EMBL" id="CM039430">
    <property type="protein sequence ID" value="KAI4345292.1"/>
    <property type="molecule type" value="Genomic_DNA"/>
</dbReference>
<organism evidence="1 2">
    <name type="scientific">Bauhinia variegata</name>
    <name type="common">Purple orchid tree</name>
    <name type="synonym">Phanera variegata</name>
    <dbReference type="NCBI Taxonomy" id="167791"/>
    <lineage>
        <taxon>Eukaryota</taxon>
        <taxon>Viridiplantae</taxon>
        <taxon>Streptophyta</taxon>
        <taxon>Embryophyta</taxon>
        <taxon>Tracheophyta</taxon>
        <taxon>Spermatophyta</taxon>
        <taxon>Magnoliopsida</taxon>
        <taxon>eudicotyledons</taxon>
        <taxon>Gunneridae</taxon>
        <taxon>Pentapetalae</taxon>
        <taxon>rosids</taxon>
        <taxon>fabids</taxon>
        <taxon>Fabales</taxon>
        <taxon>Fabaceae</taxon>
        <taxon>Cercidoideae</taxon>
        <taxon>Cercideae</taxon>
        <taxon>Bauhiniinae</taxon>
        <taxon>Bauhinia</taxon>
    </lineage>
</organism>
<keyword evidence="2" id="KW-1185">Reference proteome</keyword>
<proteinExistence type="predicted"/>
<name>A0ACB9P9X4_BAUVA</name>
<evidence type="ECO:0000313" key="1">
    <source>
        <dbReference type="EMBL" id="KAI4345292.1"/>
    </source>
</evidence>
<reference evidence="1 2" key="1">
    <citation type="journal article" date="2022" name="DNA Res.">
        <title>Chromosomal-level genome assembly of the orchid tree Bauhinia variegata (Leguminosae; Cercidoideae) supports the allotetraploid origin hypothesis of Bauhinia.</title>
        <authorList>
            <person name="Zhong Y."/>
            <person name="Chen Y."/>
            <person name="Zheng D."/>
            <person name="Pang J."/>
            <person name="Liu Y."/>
            <person name="Luo S."/>
            <person name="Meng S."/>
            <person name="Qian L."/>
            <person name="Wei D."/>
            <person name="Dai S."/>
            <person name="Zhou R."/>
        </authorList>
    </citation>
    <scope>NUCLEOTIDE SEQUENCE [LARGE SCALE GENOMIC DNA]</scope>
    <source>
        <strain evidence="1">BV-YZ2020</strain>
    </source>
</reference>
<evidence type="ECO:0000313" key="2">
    <source>
        <dbReference type="Proteomes" id="UP000828941"/>
    </source>
</evidence>
<dbReference type="Proteomes" id="UP000828941">
    <property type="component" value="Chromosome 5"/>
</dbReference>
<gene>
    <name evidence="1" type="ORF">L6164_012428</name>
</gene>